<feature type="region of interest" description="Disordered" evidence="1">
    <location>
        <begin position="59"/>
        <end position="101"/>
    </location>
</feature>
<feature type="compositionally biased region" description="Low complexity" evidence="1">
    <location>
        <begin position="70"/>
        <end position="88"/>
    </location>
</feature>
<sequence>MSDLNHPIWTQFASNDANNSIICLECSHYYSSTPRVTTLKNHFIVKHPEIWERIRKNKKNGGYKGKNKQKYIQEQQEEASNSSSVNVESNHENEENFQIENNDINISESIENIEGQIIRKDNSNLNNGFSIVKNIKSIEVVNNKNFEIEIKDNKIKINGKCKIEFK</sequence>
<proteinExistence type="predicted"/>
<protein>
    <submittedName>
        <fullName evidence="2">13559_t:CDS:1</fullName>
    </submittedName>
</protein>
<name>A0A9N9FV55_9GLOM</name>
<dbReference type="Proteomes" id="UP000789759">
    <property type="component" value="Unassembled WGS sequence"/>
</dbReference>
<evidence type="ECO:0000313" key="2">
    <source>
        <dbReference type="EMBL" id="CAG8564672.1"/>
    </source>
</evidence>
<dbReference type="OrthoDB" id="10594459at2759"/>
<evidence type="ECO:0000256" key="1">
    <source>
        <dbReference type="SAM" id="MobiDB-lite"/>
    </source>
</evidence>
<evidence type="ECO:0000313" key="3">
    <source>
        <dbReference type="Proteomes" id="UP000789759"/>
    </source>
</evidence>
<dbReference type="AlphaFoldDB" id="A0A9N9FV55"/>
<organism evidence="2 3">
    <name type="scientific">Cetraspora pellucida</name>
    <dbReference type="NCBI Taxonomy" id="1433469"/>
    <lineage>
        <taxon>Eukaryota</taxon>
        <taxon>Fungi</taxon>
        <taxon>Fungi incertae sedis</taxon>
        <taxon>Mucoromycota</taxon>
        <taxon>Glomeromycotina</taxon>
        <taxon>Glomeromycetes</taxon>
        <taxon>Diversisporales</taxon>
        <taxon>Gigasporaceae</taxon>
        <taxon>Cetraspora</taxon>
    </lineage>
</organism>
<accession>A0A9N9FV55</accession>
<reference evidence="2" key="1">
    <citation type="submission" date="2021-06" db="EMBL/GenBank/DDBJ databases">
        <authorList>
            <person name="Kallberg Y."/>
            <person name="Tangrot J."/>
            <person name="Rosling A."/>
        </authorList>
    </citation>
    <scope>NUCLEOTIDE SEQUENCE</scope>
    <source>
        <strain evidence="2">FL966</strain>
    </source>
</reference>
<keyword evidence="3" id="KW-1185">Reference proteome</keyword>
<comment type="caution">
    <text evidence="2">The sequence shown here is derived from an EMBL/GenBank/DDBJ whole genome shotgun (WGS) entry which is preliminary data.</text>
</comment>
<feature type="compositionally biased region" description="Basic residues" evidence="1">
    <location>
        <begin position="59"/>
        <end position="69"/>
    </location>
</feature>
<dbReference type="EMBL" id="CAJVQA010003045">
    <property type="protein sequence ID" value="CAG8564672.1"/>
    <property type="molecule type" value="Genomic_DNA"/>
</dbReference>
<gene>
    <name evidence="2" type="ORF">CPELLU_LOCUS5368</name>
</gene>